<evidence type="ECO:0000313" key="3">
    <source>
        <dbReference type="EMBL" id="KAH0781865.1"/>
    </source>
</evidence>
<evidence type="ECO:0000259" key="2">
    <source>
        <dbReference type="Pfam" id="PF20167"/>
    </source>
</evidence>
<sequence>MDPKSKNVASGSGTRRGRKGEVAESPSRATNNLPPQKFGKRSLMHYGKDWYRCQQESKYLGDEGRLQQEFPNIHAQINALGLQYVFMNQGEYNLNLVREFYANWNTRRVEINKGFIWDSWVRFIVEALNEFLGTPNCDTTDFLAMIERSPYRDIRNTLCGVNSVIRWDRVRDTGRHLTLHYGHFKLEACIWLKIVCSSLLPCKHTTDVNRERVVLIYRLMKGLPVNIGAILKQNMLKFRTNKRWSFYYGSITNRYLWELLIEEEVHDVCPPRAHHLVCHLVDVTRTKAHDPSHEPVLTAIDRQARDDSRMGRMFGMAELQLWIDGRLVTEDEMETLAERYPLTNSAMYICRMGPGIPRTH</sequence>
<feature type="region of interest" description="Disordered" evidence="1">
    <location>
        <begin position="1"/>
        <end position="39"/>
    </location>
</feature>
<protein>
    <recommendedName>
        <fullName evidence="2">Putative plant transposon protein domain-containing protein</fullName>
    </recommendedName>
</protein>
<evidence type="ECO:0000313" key="4">
    <source>
        <dbReference type="Proteomes" id="UP000826656"/>
    </source>
</evidence>
<dbReference type="EMBL" id="JAIVGD010000001">
    <property type="protein sequence ID" value="KAH0781865.1"/>
    <property type="molecule type" value="Genomic_DNA"/>
</dbReference>
<accession>A0ABQ7WMR2</accession>
<evidence type="ECO:0000256" key="1">
    <source>
        <dbReference type="SAM" id="MobiDB-lite"/>
    </source>
</evidence>
<proteinExistence type="predicted"/>
<dbReference type="Proteomes" id="UP000826656">
    <property type="component" value="Unassembled WGS sequence"/>
</dbReference>
<gene>
    <name evidence="3" type="ORF">KY290_001463</name>
</gene>
<keyword evidence="4" id="KW-1185">Reference proteome</keyword>
<name>A0ABQ7WMR2_SOLTU</name>
<feature type="domain" description="Putative plant transposon protein" evidence="2">
    <location>
        <begin position="83"/>
        <end position="251"/>
    </location>
</feature>
<dbReference type="Pfam" id="PF20167">
    <property type="entry name" value="Transposase_32"/>
    <property type="match status" value="1"/>
</dbReference>
<reference evidence="3 4" key="1">
    <citation type="journal article" date="2021" name="bioRxiv">
        <title>Chromosome-scale and haplotype-resolved genome assembly of a tetraploid potato cultivar.</title>
        <authorList>
            <person name="Sun H."/>
            <person name="Jiao W.-B."/>
            <person name="Krause K."/>
            <person name="Campoy J.A."/>
            <person name="Goel M."/>
            <person name="Folz-Donahue K."/>
            <person name="Kukat C."/>
            <person name="Huettel B."/>
            <person name="Schneeberger K."/>
        </authorList>
    </citation>
    <scope>NUCLEOTIDE SEQUENCE [LARGE SCALE GENOMIC DNA]</scope>
    <source>
        <strain evidence="3">SolTubOtavaFocal</strain>
        <tissue evidence="3">Leaves</tissue>
    </source>
</reference>
<dbReference type="InterPro" id="IPR046796">
    <property type="entry name" value="Transposase_32_dom"/>
</dbReference>
<organism evidence="3 4">
    <name type="scientific">Solanum tuberosum</name>
    <name type="common">Potato</name>
    <dbReference type="NCBI Taxonomy" id="4113"/>
    <lineage>
        <taxon>Eukaryota</taxon>
        <taxon>Viridiplantae</taxon>
        <taxon>Streptophyta</taxon>
        <taxon>Embryophyta</taxon>
        <taxon>Tracheophyta</taxon>
        <taxon>Spermatophyta</taxon>
        <taxon>Magnoliopsida</taxon>
        <taxon>eudicotyledons</taxon>
        <taxon>Gunneridae</taxon>
        <taxon>Pentapetalae</taxon>
        <taxon>asterids</taxon>
        <taxon>lamiids</taxon>
        <taxon>Solanales</taxon>
        <taxon>Solanaceae</taxon>
        <taxon>Solanoideae</taxon>
        <taxon>Solaneae</taxon>
        <taxon>Solanum</taxon>
    </lineage>
</organism>
<comment type="caution">
    <text evidence="3">The sequence shown here is derived from an EMBL/GenBank/DDBJ whole genome shotgun (WGS) entry which is preliminary data.</text>
</comment>